<evidence type="ECO:0000256" key="1">
    <source>
        <dbReference type="ARBA" id="ARBA00004141"/>
    </source>
</evidence>
<feature type="domain" description="CSC1/OSCA1-like N-terminal transmembrane" evidence="11">
    <location>
        <begin position="98"/>
        <end position="219"/>
    </location>
</feature>
<feature type="transmembrane region" description="Helical" evidence="8">
    <location>
        <begin position="158"/>
        <end position="179"/>
    </location>
</feature>
<feature type="signal peptide" evidence="9">
    <location>
        <begin position="1"/>
        <end position="27"/>
    </location>
</feature>
<dbReference type="InterPro" id="IPR027815">
    <property type="entry name" value="CSC1/OSCA1-like_cyt"/>
</dbReference>
<dbReference type="InterPro" id="IPR032880">
    <property type="entry name" value="CSC1/OSCA1-like_N"/>
</dbReference>
<keyword evidence="3" id="KW-0813">Transport</keyword>
<dbReference type="PANTHER" id="PTHR13018:SF5">
    <property type="entry name" value="RE44586P"/>
    <property type="match status" value="1"/>
</dbReference>
<feature type="region of interest" description="Disordered" evidence="7">
    <location>
        <begin position="307"/>
        <end position="332"/>
    </location>
</feature>
<evidence type="ECO:0000259" key="10">
    <source>
        <dbReference type="Pfam" id="PF02714"/>
    </source>
</evidence>
<evidence type="ECO:0000256" key="8">
    <source>
        <dbReference type="SAM" id="Phobius"/>
    </source>
</evidence>
<feature type="domain" description="CSC1/OSCA1-like 7TM region" evidence="10">
    <location>
        <begin position="449"/>
        <end position="716"/>
    </location>
</feature>
<name>A0AA36IQK4_9DINO</name>
<feature type="transmembrane region" description="Helical" evidence="8">
    <location>
        <begin position="645"/>
        <end position="671"/>
    </location>
</feature>
<dbReference type="Pfam" id="PF13967">
    <property type="entry name" value="RSN1_TM"/>
    <property type="match status" value="1"/>
</dbReference>
<dbReference type="GO" id="GO:0005886">
    <property type="term" value="C:plasma membrane"/>
    <property type="evidence" value="ECO:0007669"/>
    <property type="project" value="TreeGrafter"/>
</dbReference>
<evidence type="ECO:0000256" key="6">
    <source>
        <dbReference type="ARBA" id="ARBA00023136"/>
    </source>
</evidence>
<evidence type="ECO:0000256" key="2">
    <source>
        <dbReference type="ARBA" id="ARBA00007779"/>
    </source>
</evidence>
<evidence type="ECO:0000313" key="14">
    <source>
        <dbReference type="Proteomes" id="UP001178507"/>
    </source>
</evidence>
<reference evidence="13" key="1">
    <citation type="submission" date="2023-08" db="EMBL/GenBank/DDBJ databases">
        <authorList>
            <person name="Chen Y."/>
            <person name="Shah S."/>
            <person name="Dougan E. K."/>
            <person name="Thang M."/>
            <person name="Chan C."/>
        </authorList>
    </citation>
    <scope>NUCLEOTIDE SEQUENCE</scope>
</reference>
<evidence type="ECO:0000256" key="4">
    <source>
        <dbReference type="ARBA" id="ARBA00022692"/>
    </source>
</evidence>
<feature type="transmembrane region" description="Helical" evidence="8">
    <location>
        <begin position="724"/>
        <end position="742"/>
    </location>
</feature>
<dbReference type="PANTHER" id="PTHR13018">
    <property type="entry name" value="PROBABLE MEMBRANE PROTEIN DUF221-RELATED"/>
    <property type="match status" value="1"/>
</dbReference>
<evidence type="ECO:0000256" key="5">
    <source>
        <dbReference type="ARBA" id="ARBA00022989"/>
    </source>
</evidence>
<feature type="chain" id="PRO_5041221260" evidence="9">
    <location>
        <begin position="28"/>
        <end position="794"/>
    </location>
</feature>
<dbReference type="Proteomes" id="UP001178507">
    <property type="component" value="Unassembled WGS sequence"/>
</dbReference>
<dbReference type="GO" id="GO:0005227">
    <property type="term" value="F:calcium-activated cation channel activity"/>
    <property type="evidence" value="ECO:0007669"/>
    <property type="project" value="InterPro"/>
</dbReference>
<keyword evidence="4 8" id="KW-0812">Transmembrane</keyword>
<evidence type="ECO:0000259" key="12">
    <source>
        <dbReference type="Pfam" id="PF14703"/>
    </source>
</evidence>
<comment type="similarity">
    <text evidence="2">Belongs to the CSC1 (TC 1.A.17) family.</text>
</comment>
<dbReference type="Pfam" id="PF02714">
    <property type="entry name" value="RSN1_7TM"/>
    <property type="match status" value="1"/>
</dbReference>
<evidence type="ECO:0000256" key="9">
    <source>
        <dbReference type="SAM" id="SignalP"/>
    </source>
</evidence>
<evidence type="ECO:0000256" key="3">
    <source>
        <dbReference type="ARBA" id="ARBA00022448"/>
    </source>
</evidence>
<dbReference type="InterPro" id="IPR045122">
    <property type="entry name" value="Csc1-like"/>
</dbReference>
<feature type="transmembrane region" description="Helical" evidence="8">
    <location>
        <begin position="499"/>
        <end position="519"/>
    </location>
</feature>
<keyword evidence="6 8" id="KW-0472">Membrane</keyword>
<feature type="region of interest" description="Disordered" evidence="7">
    <location>
        <begin position="766"/>
        <end position="794"/>
    </location>
</feature>
<comment type="subcellular location">
    <subcellularLocation>
        <location evidence="1">Membrane</location>
        <topology evidence="1">Multi-pass membrane protein</topology>
    </subcellularLocation>
</comment>
<feature type="transmembrane region" description="Helical" evidence="8">
    <location>
        <begin position="446"/>
        <end position="469"/>
    </location>
</feature>
<dbReference type="EMBL" id="CAUJNA010002280">
    <property type="protein sequence ID" value="CAJ1392167.1"/>
    <property type="molecule type" value="Genomic_DNA"/>
</dbReference>
<feature type="transmembrane region" description="Helical" evidence="8">
    <location>
        <begin position="539"/>
        <end position="559"/>
    </location>
</feature>
<keyword evidence="5 8" id="KW-1133">Transmembrane helix</keyword>
<evidence type="ECO:0000256" key="7">
    <source>
        <dbReference type="SAM" id="MobiDB-lite"/>
    </source>
</evidence>
<protein>
    <submittedName>
        <fullName evidence="13">Uncharacterized protein</fullName>
    </submittedName>
</protein>
<dbReference type="AlphaFoldDB" id="A0AA36IQK4"/>
<organism evidence="13 14">
    <name type="scientific">Effrenium voratum</name>
    <dbReference type="NCBI Taxonomy" id="2562239"/>
    <lineage>
        <taxon>Eukaryota</taxon>
        <taxon>Sar</taxon>
        <taxon>Alveolata</taxon>
        <taxon>Dinophyceae</taxon>
        <taxon>Suessiales</taxon>
        <taxon>Symbiodiniaceae</taxon>
        <taxon>Effrenium</taxon>
    </lineage>
</organism>
<dbReference type="Pfam" id="PF14703">
    <property type="entry name" value="PHM7_cyt"/>
    <property type="match status" value="1"/>
</dbReference>
<accession>A0AA36IQK4</accession>
<sequence length="794" mass="88125">MSAVRRKWPLLVLALVVAPAAIGPTKALKQLGSWTNQAVSAINNAVLQPNAFEVNVANLSGVEPDRAGGLSALVLGVAGNAAFVALLVRYVEEARKANPLLHEGNVAQRQRQMPCGSKELLGKPWGWLRAAMSVTPEEIEAAAGLDAAMMVEFAELSLQILAIIGVPFVCILCPLHFYFGGECNQEDQLGWVGMANVEQGSWLCWVHGGLVWYVVLAVTHCVKAAQKSFVERRVRWMRRLPAPRCKTILVEHIPREHCSDGGLTAYFNSVFGREVVESAHVTRNTQDLRWHLSWVNEAEEELRKAFATQQTSGQRPRGFFPGRPASSGEGTPAPWHAAAPHLMLDGPPELRDAIEHWQEVLQTERSALLEERRRLGLCAHGEPDFASGVYGCSGFVTFLQRRDAEIALRLQYRADGLQFLVSAPPAPEDVRHEDLQKRTMGFGDYLLGYLCILFLFWAFAPFIVAFSAVARLDNLQTLVPRLQCIVALWPVIRTVWDGLASVFALGFFMSVLPNCLMFISNRLFVTKSGRCCQLQLQTWYFYFLVVFVLMVTAVGSSLFKTLSRLLDHPREIFSLLASTLPHATQFYLSYFPMQWSVLVLEATRYQIAVKFLALQALWGAERAKELCEPEDQANYGIGARSARMALLLVTALVFCSLSPLICLLGVVTFLICRATYGYLLVYSEIPKPDTGGEFWCAQLDHVQKGLFIYVLLMMGVLLDRADSLGPPLIAAAGGISLLQRYLRFRRRFRWRGLPFEDLGQEEPCATGQGYCQPELGGPLPSPRAESAPKAALPG</sequence>
<gene>
    <name evidence="13" type="ORF">EVOR1521_LOCUS17327</name>
</gene>
<feature type="transmembrane region" description="Helical" evidence="8">
    <location>
        <begin position="199"/>
        <end position="222"/>
    </location>
</feature>
<comment type="caution">
    <text evidence="13">The sequence shown here is derived from an EMBL/GenBank/DDBJ whole genome shotgun (WGS) entry which is preliminary data.</text>
</comment>
<feature type="domain" description="CSC1/OSCA1-like cytosolic" evidence="12">
    <location>
        <begin position="246"/>
        <end position="430"/>
    </location>
</feature>
<evidence type="ECO:0000313" key="13">
    <source>
        <dbReference type="EMBL" id="CAJ1392167.1"/>
    </source>
</evidence>
<dbReference type="InterPro" id="IPR003864">
    <property type="entry name" value="CSC1/OSCA1-like_7TM"/>
</dbReference>
<evidence type="ECO:0000259" key="11">
    <source>
        <dbReference type="Pfam" id="PF13967"/>
    </source>
</evidence>
<feature type="transmembrane region" description="Helical" evidence="8">
    <location>
        <begin position="67"/>
        <end position="88"/>
    </location>
</feature>
<proteinExistence type="inferred from homology"/>
<keyword evidence="14" id="KW-1185">Reference proteome</keyword>
<keyword evidence="9" id="KW-0732">Signal</keyword>